<feature type="transmembrane region" description="Helical" evidence="1">
    <location>
        <begin position="724"/>
        <end position="743"/>
    </location>
</feature>
<keyword evidence="1" id="KW-0472">Membrane</keyword>
<feature type="transmembrane region" description="Helical" evidence="1">
    <location>
        <begin position="177"/>
        <end position="193"/>
    </location>
</feature>
<sequence length="748" mass="83738">MNLPPLAVFWVFLLGWGWVANRVWRHPWLVYRIWAGLAWFGLLHCSFVQGQKTLGFDALSFPLQAAKFQQQMAQWGPMGVIDHWADWDPFTALGSSITQLAATDFTVLLWTNWALGSWLSPAEVVNLMTLNQVVAFSLGMGLAVWTLKPCGRSALFGFLVALLSDLLPHSMVQPFAWRLYPFPFLLVFLLRWLRRGKPSDLLLAATFGGYAFTIYLPSEPAYGLLFFLVPGVWLGIKGLSWKNLKLRLRQQWGWVAWAGLVFALIASVNLYRAMGLDRMVHTNRGARQGIQAQVLVPGQHPSVTGHAGKLTDLNALWSNQPLSTPNHAWAYLGALAVPFGLLALGFGFRLPVVRVILVALVLLFLTLLGREGPWFEVLNQIPGLNYLRHYLFVLNFFTLYTLVLAALGFGLWHRQKGSLWLRLLWLEWAGVTGWLALQGPPETSFWLNPQGQMALLALVLAFWPPKRGWGRGELWVLLGLALSLGLTQKEKLAVLAQPFAAVAGPVAAYPSTRPCVVPVGKDLGWAAREGVACVSFPQANLVNYPAPTLKLLNLLYPERNDPRLLTQVRPEIYDHKEPLLGNGFPIFFLVFGAQWIPQSCWTEDPCLDATLLAMARQYREMRAQAYFFAEDLSPKVAASSDLAPVAVFPDPQASSTNKVVLNFNAPGPGYLVRLESFDPLWSARLNGEEVPTYRANYAFSALEVPSGPVQVVWRYQNYLPWLQWLHQLPLGVAVAFLWAGALVRRKNR</sequence>
<feature type="transmembrane region" description="Helical" evidence="1">
    <location>
        <begin position="328"/>
        <end position="345"/>
    </location>
</feature>
<name>A0A1F6GNQ5_9PROT</name>
<keyword evidence="1" id="KW-0812">Transmembrane</keyword>
<evidence type="ECO:0000313" key="3">
    <source>
        <dbReference type="Proteomes" id="UP000177583"/>
    </source>
</evidence>
<feature type="transmembrane region" description="Helical" evidence="1">
    <location>
        <begin position="6"/>
        <end position="24"/>
    </location>
</feature>
<dbReference type="AlphaFoldDB" id="A0A1F6GNQ5"/>
<feature type="transmembrane region" description="Helical" evidence="1">
    <location>
        <begin position="419"/>
        <end position="437"/>
    </location>
</feature>
<keyword evidence="1" id="KW-1133">Transmembrane helix</keyword>
<dbReference type="EMBL" id="MFNF01000055">
    <property type="protein sequence ID" value="OGG99697.1"/>
    <property type="molecule type" value="Genomic_DNA"/>
</dbReference>
<feature type="transmembrane region" description="Helical" evidence="1">
    <location>
        <begin position="31"/>
        <end position="50"/>
    </location>
</feature>
<feature type="transmembrane region" description="Helical" evidence="1">
    <location>
        <begin position="200"/>
        <end position="216"/>
    </location>
</feature>
<dbReference type="Proteomes" id="UP000177583">
    <property type="component" value="Unassembled WGS sequence"/>
</dbReference>
<accession>A0A1F6GNQ5</accession>
<evidence type="ECO:0000256" key="1">
    <source>
        <dbReference type="SAM" id="Phobius"/>
    </source>
</evidence>
<protein>
    <recommendedName>
        <fullName evidence="4">Membrane protein 6-pyruvoyl-tetrahydropterin synthase-related domain-containing protein</fullName>
    </recommendedName>
</protein>
<feature type="transmembrane region" description="Helical" evidence="1">
    <location>
        <begin position="127"/>
        <end position="147"/>
    </location>
</feature>
<organism evidence="2 3">
    <name type="scientific">Candidatus Lambdaproteobacteria bacterium RIFOXYD2_FULL_56_26</name>
    <dbReference type="NCBI Taxonomy" id="1817773"/>
    <lineage>
        <taxon>Bacteria</taxon>
        <taxon>Pseudomonadati</taxon>
        <taxon>Pseudomonadota</taxon>
        <taxon>Candidatus Lambdaproteobacteria</taxon>
    </lineage>
</organism>
<proteinExistence type="predicted"/>
<comment type="caution">
    <text evidence="2">The sequence shown here is derived from an EMBL/GenBank/DDBJ whole genome shotgun (WGS) entry which is preliminary data.</text>
</comment>
<reference evidence="2 3" key="1">
    <citation type="journal article" date="2016" name="Nat. Commun.">
        <title>Thousands of microbial genomes shed light on interconnected biogeochemical processes in an aquifer system.</title>
        <authorList>
            <person name="Anantharaman K."/>
            <person name="Brown C.T."/>
            <person name="Hug L.A."/>
            <person name="Sharon I."/>
            <person name="Castelle C.J."/>
            <person name="Probst A.J."/>
            <person name="Thomas B.C."/>
            <person name="Singh A."/>
            <person name="Wilkins M.J."/>
            <person name="Karaoz U."/>
            <person name="Brodie E.L."/>
            <person name="Williams K.H."/>
            <person name="Hubbard S.S."/>
            <person name="Banfield J.F."/>
        </authorList>
    </citation>
    <scope>NUCLEOTIDE SEQUENCE [LARGE SCALE GENOMIC DNA]</scope>
</reference>
<feature type="transmembrane region" description="Helical" evidence="1">
    <location>
        <begin position="252"/>
        <end position="271"/>
    </location>
</feature>
<evidence type="ECO:0000313" key="2">
    <source>
        <dbReference type="EMBL" id="OGG99697.1"/>
    </source>
</evidence>
<feature type="transmembrane region" description="Helical" evidence="1">
    <location>
        <begin position="222"/>
        <end position="240"/>
    </location>
</feature>
<feature type="transmembrane region" description="Helical" evidence="1">
    <location>
        <begin position="389"/>
        <end position="412"/>
    </location>
</feature>
<evidence type="ECO:0008006" key="4">
    <source>
        <dbReference type="Google" id="ProtNLM"/>
    </source>
</evidence>
<feature type="transmembrane region" description="Helical" evidence="1">
    <location>
        <begin position="352"/>
        <end position="369"/>
    </location>
</feature>
<gene>
    <name evidence="2" type="ORF">A2557_06040</name>
</gene>